<dbReference type="GO" id="GO:0051726">
    <property type="term" value="P:regulation of cell cycle"/>
    <property type="evidence" value="ECO:0007669"/>
    <property type="project" value="TreeGrafter"/>
</dbReference>
<proteinExistence type="predicted"/>
<dbReference type="PANTHER" id="PTHR10044:SF139">
    <property type="entry name" value="DEATH-ASSOCIATED INHIBITOR OF APOPTOSIS 2"/>
    <property type="match status" value="1"/>
</dbReference>
<dbReference type="PANTHER" id="PTHR10044">
    <property type="entry name" value="INHIBITOR OF APOPTOSIS"/>
    <property type="match status" value="1"/>
</dbReference>
<dbReference type="SMART" id="SM00238">
    <property type="entry name" value="BIR"/>
    <property type="match status" value="2"/>
</dbReference>
<protein>
    <submittedName>
        <fullName evidence="3">Iap-5</fullName>
    </submittedName>
</protein>
<name>A5IZV8_9BBAC</name>
<gene>
    <name evidence="3" type="primary">iap-5</name>
    <name evidence="3" type="ORF">SlGVgp106</name>
</gene>
<dbReference type="PROSITE" id="PS50089">
    <property type="entry name" value="ZF_RING_2"/>
    <property type="match status" value="1"/>
</dbReference>
<dbReference type="GeneID" id="5184144"/>
<keyword evidence="1" id="KW-0862">Zinc</keyword>
<dbReference type="CDD" id="cd00022">
    <property type="entry name" value="BIR"/>
    <property type="match status" value="2"/>
</dbReference>
<evidence type="ECO:0000259" key="2">
    <source>
        <dbReference type="PROSITE" id="PS50089"/>
    </source>
</evidence>
<organism evidence="3 4">
    <name type="scientific">Spodoptera litura granulovirus</name>
    <dbReference type="NCBI Taxonomy" id="359919"/>
    <lineage>
        <taxon>Viruses</taxon>
        <taxon>Viruses incertae sedis</taxon>
        <taxon>Naldaviricetes</taxon>
        <taxon>Lefavirales</taxon>
        <taxon>Baculoviridae</taxon>
        <taxon>Betabaculovirus</taxon>
        <taxon>Betabaculovirus spliturae</taxon>
    </lineage>
</organism>
<dbReference type="PROSITE" id="PS01282">
    <property type="entry name" value="BIR_REPEAT_1"/>
    <property type="match status" value="1"/>
</dbReference>
<dbReference type="EMBL" id="DQ288858">
    <property type="protein sequence ID" value="ABQ52049.1"/>
    <property type="molecule type" value="Genomic_DNA"/>
</dbReference>
<dbReference type="InterPro" id="IPR013083">
    <property type="entry name" value="Znf_RING/FYVE/PHD"/>
</dbReference>
<reference evidence="3 4" key="1">
    <citation type="journal article" date="2008" name="J. Microbiol.">
        <title>Molecular and phylogenetic characterization of Spodoptera litura granulovirus.</title>
        <authorList>
            <person name="Wang Y."/>
            <person name="Choi J.Y."/>
            <person name="Roh J.Y."/>
            <person name="Woo S.D."/>
            <person name="Jin B.R."/>
            <person name="Je Y.H."/>
        </authorList>
    </citation>
    <scope>NUCLEOTIDE SEQUENCE [LARGE SCALE GENOMIC DNA]</scope>
    <source>
        <strain evidence="3">SlGV-K1</strain>
    </source>
</reference>
<evidence type="ECO:0000313" key="3">
    <source>
        <dbReference type="EMBL" id="ABQ52049.1"/>
    </source>
</evidence>
<dbReference type="Proteomes" id="UP000202782">
    <property type="component" value="Segment"/>
</dbReference>
<dbReference type="InterPro" id="IPR050784">
    <property type="entry name" value="IAP"/>
</dbReference>
<dbReference type="Gene3D" id="3.30.40.10">
    <property type="entry name" value="Zinc/RING finger domain, C3HC4 (zinc finger)"/>
    <property type="match status" value="1"/>
</dbReference>
<dbReference type="SUPFAM" id="SSF57924">
    <property type="entry name" value="Inhibitor of apoptosis (IAP) repeat"/>
    <property type="match status" value="2"/>
</dbReference>
<dbReference type="RefSeq" id="YP_001257057.1">
    <property type="nucleotide sequence ID" value="NC_009503.1"/>
</dbReference>
<dbReference type="Pfam" id="PF13920">
    <property type="entry name" value="zf-C3HC4_3"/>
    <property type="match status" value="1"/>
</dbReference>
<evidence type="ECO:0000313" key="4">
    <source>
        <dbReference type="Proteomes" id="UP000202782"/>
    </source>
</evidence>
<dbReference type="Pfam" id="PF00653">
    <property type="entry name" value="BIR"/>
    <property type="match status" value="2"/>
</dbReference>
<accession>A5IZV8</accession>
<dbReference type="OrthoDB" id="9255at10239"/>
<sequence length="263" mass="30389">MFKRCFITMKQLADRLESFKLWTYDIDYKQLAEMGFYYTGYGDKIRCAFCQLELYNFNSPACDPIIDHKRWSPRCPYVLETVEFMTTICQYSHTQKSLFPEIFVNNEHLDFTTHEARLLSYKHWPIVLKELVFDLCVAGFYYTNIGDYVCCYVCGIKVNHWYANDSPMQKHYNFNPYCNLVRLMYNNSGCVINSNDSNTPSAPPSDRPNDGECFSCKCNVVCVALIPCRHLCLCTNCAPVCTTCPVCNVQATGIFRVNIPAPH</sequence>
<dbReference type="PROSITE" id="PS50143">
    <property type="entry name" value="BIR_REPEAT_2"/>
    <property type="match status" value="2"/>
</dbReference>
<keyword evidence="1" id="KW-0863">Zinc-finger</keyword>
<evidence type="ECO:0000256" key="1">
    <source>
        <dbReference type="PROSITE-ProRule" id="PRU00175"/>
    </source>
</evidence>
<keyword evidence="4" id="KW-1185">Reference proteome</keyword>
<dbReference type="KEGG" id="vg:5184144"/>
<feature type="domain" description="RING-type" evidence="2">
    <location>
        <begin position="213"/>
        <end position="248"/>
    </location>
</feature>
<dbReference type="InterPro" id="IPR001370">
    <property type="entry name" value="BIR_rpt"/>
</dbReference>
<dbReference type="InterPro" id="IPR001841">
    <property type="entry name" value="Znf_RING"/>
</dbReference>
<keyword evidence="1" id="KW-0479">Metal-binding</keyword>
<dbReference type="Gene3D" id="1.10.1170.10">
    <property type="entry name" value="Inhibitor Of Apoptosis Protein (2mihbC-IAP-1), Chain A"/>
    <property type="match status" value="2"/>
</dbReference>
<dbReference type="GO" id="GO:0008270">
    <property type="term" value="F:zinc ion binding"/>
    <property type="evidence" value="ECO:0007669"/>
    <property type="project" value="UniProtKB-KW"/>
</dbReference>